<dbReference type="SUPFAM" id="SSF46689">
    <property type="entry name" value="Homeodomain-like"/>
    <property type="match status" value="1"/>
</dbReference>
<evidence type="ECO:0000256" key="3">
    <source>
        <dbReference type="ARBA" id="ARBA00023163"/>
    </source>
</evidence>
<feature type="domain" description="HTH tetR-type" evidence="5">
    <location>
        <begin position="8"/>
        <end position="68"/>
    </location>
</feature>
<dbReference type="PRINTS" id="PR00455">
    <property type="entry name" value="HTHTETR"/>
</dbReference>
<dbReference type="EMBL" id="QQAZ01000001">
    <property type="protein sequence ID" value="RDI55901.1"/>
    <property type="molecule type" value="Genomic_DNA"/>
</dbReference>
<evidence type="ECO:0000313" key="6">
    <source>
        <dbReference type="EMBL" id="RDI55901.1"/>
    </source>
</evidence>
<dbReference type="Proteomes" id="UP000255355">
    <property type="component" value="Unassembled WGS sequence"/>
</dbReference>
<evidence type="ECO:0000256" key="1">
    <source>
        <dbReference type="ARBA" id="ARBA00023015"/>
    </source>
</evidence>
<dbReference type="PANTHER" id="PTHR47506">
    <property type="entry name" value="TRANSCRIPTIONAL REGULATORY PROTEIN"/>
    <property type="match status" value="1"/>
</dbReference>
<name>A0A370HF91_9NOCA</name>
<dbReference type="Pfam" id="PF17938">
    <property type="entry name" value="TetR_C_29"/>
    <property type="match status" value="1"/>
</dbReference>
<dbReference type="PANTHER" id="PTHR47506:SF1">
    <property type="entry name" value="HTH-TYPE TRANSCRIPTIONAL REGULATOR YJDC"/>
    <property type="match status" value="1"/>
</dbReference>
<dbReference type="OrthoDB" id="3687980at2"/>
<evidence type="ECO:0000256" key="4">
    <source>
        <dbReference type="PROSITE-ProRule" id="PRU00335"/>
    </source>
</evidence>
<evidence type="ECO:0000313" key="7">
    <source>
        <dbReference type="Proteomes" id="UP000255355"/>
    </source>
</evidence>
<sequence>MDSRSTRSDARHAVLSAAVELFDARGYDAVSIAELTAASGVSNGSIYHHFGAKDGVLAVLVVDALAGFQAGVLETLDARTDPASAVRALVAYELRWYEEHPRAARLVIAHRDTVAASARGREPLREINREFGRRLRAWLREQQGSGALSEAVDPNLLYAIAFAPAHETGKLWLAGRIRKRPTDFASALGEAAWAGLQAV</sequence>
<dbReference type="Gene3D" id="1.10.357.10">
    <property type="entry name" value="Tetracycline Repressor, domain 2"/>
    <property type="match status" value="1"/>
</dbReference>
<dbReference type="InterPro" id="IPR036271">
    <property type="entry name" value="Tet_transcr_reg_TetR-rel_C_sf"/>
</dbReference>
<dbReference type="PROSITE" id="PS01081">
    <property type="entry name" value="HTH_TETR_1"/>
    <property type="match status" value="1"/>
</dbReference>
<keyword evidence="1" id="KW-0805">Transcription regulation</keyword>
<dbReference type="InterPro" id="IPR023772">
    <property type="entry name" value="DNA-bd_HTH_TetR-type_CS"/>
</dbReference>
<dbReference type="GO" id="GO:0003677">
    <property type="term" value="F:DNA binding"/>
    <property type="evidence" value="ECO:0007669"/>
    <property type="project" value="UniProtKB-UniRule"/>
</dbReference>
<reference evidence="6 7" key="1">
    <citation type="submission" date="2018-07" db="EMBL/GenBank/DDBJ databases">
        <title>Genomic Encyclopedia of Type Strains, Phase IV (KMG-IV): sequencing the most valuable type-strain genomes for metagenomic binning, comparative biology and taxonomic classification.</title>
        <authorList>
            <person name="Goeker M."/>
        </authorList>
    </citation>
    <scope>NUCLEOTIDE SEQUENCE [LARGE SCALE GENOMIC DNA]</scope>
    <source>
        <strain evidence="6 7">DSM 44952</strain>
    </source>
</reference>
<dbReference type="InterPro" id="IPR009057">
    <property type="entry name" value="Homeodomain-like_sf"/>
</dbReference>
<keyword evidence="7" id="KW-1185">Reference proteome</keyword>
<organism evidence="6 7">
    <name type="scientific">Nocardia mexicana</name>
    <dbReference type="NCBI Taxonomy" id="279262"/>
    <lineage>
        <taxon>Bacteria</taxon>
        <taxon>Bacillati</taxon>
        <taxon>Actinomycetota</taxon>
        <taxon>Actinomycetes</taxon>
        <taxon>Mycobacteriales</taxon>
        <taxon>Nocardiaceae</taxon>
        <taxon>Nocardia</taxon>
    </lineage>
</organism>
<evidence type="ECO:0000256" key="2">
    <source>
        <dbReference type="ARBA" id="ARBA00023125"/>
    </source>
</evidence>
<dbReference type="InterPro" id="IPR001647">
    <property type="entry name" value="HTH_TetR"/>
</dbReference>
<accession>A0A370HF91</accession>
<dbReference type="RefSeq" id="WP_084519318.1">
    <property type="nucleotide sequence ID" value="NZ_QQAZ01000001.1"/>
</dbReference>
<dbReference type="Pfam" id="PF00440">
    <property type="entry name" value="TetR_N"/>
    <property type="match status" value="1"/>
</dbReference>
<dbReference type="PROSITE" id="PS50977">
    <property type="entry name" value="HTH_TETR_2"/>
    <property type="match status" value="1"/>
</dbReference>
<dbReference type="STRING" id="1210089.GCA_001613165_01978"/>
<dbReference type="InterPro" id="IPR041474">
    <property type="entry name" value="NicS_C"/>
</dbReference>
<evidence type="ECO:0000259" key="5">
    <source>
        <dbReference type="PROSITE" id="PS50977"/>
    </source>
</evidence>
<dbReference type="SUPFAM" id="SSF48498">
    <property type="entry name" value="Tetracyclin repressor-like, C-terminal domain"/>
    <property type="match status" value="1"/>
</dbReference>
<dbReference type="AlphaFoldDB" id="A0A370HF91"/>
<feature type="DNA-binding region" description="H-T-H motif" evidence="4">
    <location>
        <begin position="31"/>
        <end position="50"/>
    </location>
</feature>
<comment type="caution">
    <text evidence="6">The sequence shown here is derived from an EMBL/GenBank/DDBJ whole genome shotgun (WGS) entry which is preliminary data.</text>
</comment>
<protein>
    <submittedName>
        <fullName evidence="6">TetR family transcriptional regulator</fullName>
    </submittedName>
</protein>
<proteinExistence type="predicted"/>
<keyword evidence="3" id="KW-0804">Transcription</keyword>
<gene>
    <name evidence="6" type="ORF">DFR68_101737</name>
</gene>
<keyword evidence="2 4" id="KW-0238">DNA-binding</keyword>